<evidence type="ECO:0000256" key="3">
    <source>
        <dbReference type="ARBA" id="ARBA00022692"/>
    </source>
</evidence>
<dbReference type="OrthoDB" id="9812438at2"/>
<dbReference type="InterPro" id="IPR001807">
    <property type="entry name" value="ClC"/>
</dbReference>
<name>A0A1H5ZXN5_9FLAO</name>
<dbReference type="Pfam" id="PF00654">
    <property type="entry name" value="Voltage_CLC"/>
    <property type="match status" value="1"/>
</dbReference>
<keyword evidence="5" id="KW-0406">Ion transport</keyword>
<feature type="transmembrane region" description="Helical" evidence="8">
    <location>
        <begin position="376"/>
        <end position="402"/>
    </location>
</feature>
<evidence type="ECO:0000256" key="2">
    <source>
        <dbReference type="ARBA" id="ARBA00022448"/>
    </source>
</evidence>
<dbReference type="Proteomes" id="UP000236738">
    <property type="component" value="Unassembled WGS sequence"/>
</dbReference>
<dbReference type="PANTHER" id="PTHR45711">
    <property type="entry name" value="CHLORIDE CHANNEL PROTEIN"/>
    <property type="match status" value="1"/>
</dbReference>
<dbReference type="NCBIfam" id="NF003640">
    <property type="entry name" value="PRK05277.1"/>
    <property type="match status" value="1"/>
</dbReference>
<comment type="subcellular location">
    <subcellularLocation>
        <location evidence="1">Membrane</location>
        <topology evidence="1">Multi-pass membrane protein</topology>
    </subcellularLocation>
</comment>
<keyword evidence="7" id="KW-0868">Chloride</keyword>
<dbReference type="GO" id="GO:0005247">
    <property type="term" value="F:voltage-gated chloride channel activity"/>
    <property type="evidence" value="ECO:0007669"/>
    <property type="project" value="TreeGrafter"/>
</dbReference>
<accession>A0A1H5ZXN5</accession>
<dbReference type="SUPFAM" id="SSF81340">
    <property type="entry name" value="Clc chloride channel"/>
    <property type="match status" value="1"/>
</dbReference>
<feature type="transmembrane region" description="Helical" evidence="8">
    <location>
        <begin position="317"/>
        <end position="339"/>
    </location>
</feature>
<evidence type="ECO:0000256" key="1">
    <source>
        <dbReference type="ARBA" id="ARBA00004141"/>
    </source>
</evidence>
<gene>
    <name evidence="9" type="ORF">SAMN05421847_2234</name>
</gene>
<dbReference type="GO" id="GO:0005886">
    <property type="term" value="C:plasma membrane"/>
    <property type="evidence" value="ECO:0007669"/>
    <property type="project" value="TreeGrafter"/>
</dbReference>
<dbReference type="EMBL" id="FNUS01000005">
    <property type="protein sequence ID" value="SEG40545.1"/>
    <property type="molecule type" value="Genomic_DNA"/>
</dbReference>
<feature type="transmembrane region" description="Helical" evidence="8">
    <location>
        <begin position="408"/>
        <end position="428"/>
    </location>
</feature>
<feature type="transmembrane region" description="Helical" evidence="8">
    <location>
        <begin position="72"/>
        <end position="90"/>
    </location>
</feature>
<evidence type="ECO:0000256" key="7">
    <source>
        <dbReference type="ARBA" id="ARBA00023214"/>
    </source>
</evidence>
<keyword evidence="3 8" id="KW-0812">Transmembrane</keyword>
<dbReference type="CDD" id="cd01031">
    <property type="entry name" value="EriC"/>
    <property type="match status" value="1"/>
</dbReference>
<sequence>MKVNQLRAISRSRVRFRRGYKSIDKKSIKLLWLALIVGAVAGLVSTFFRLLLIEIEKIRVSYVLNIKGDTLPWLWLFLITFIAIYLAIFLSKRWAPEISGSGIQEVEGALDRIWKLRWKAVIPLKFISSIFSLGSGLLLGREGPTVQMGAHVGQMVKDWFEESEEKNNALISTGASAGLASAFNAPLSGVIFVMEEMNEHFKFNFFSVAAIMIGAGTADSIVRLLLGNQRTIIMHVFSFENLNWIWLFAVLGILLSLVGYFFNHFVIKVLDLFNSFRFHFIWIALFLGAIITAFSFYSMDFVGAGYETIYKILNHSFTLKMMLFLLLMRFLLTLISYGSGVPGGIFAPLLSLGVICGMIFGVLAKDLFPTSIDDPAIFAVAGMAGIFAATVRAPITGVVLAIELTSNFALILPLILTALVASVLTTLLGNRPIYTELLERVIQQKKTEKEEKTAKEKLESETKMFDVEI</sequence>
<organism evidence="9 10">
    <name type="scientific">Halpernia humi</name>
    <dbReference type="NCBI Taxonomy" id="493375"/>
    <lineage>
        <taxon>Bacteria</taxon>
        <taxon>Pseudomonadati</taxon>
        <taxon>Bacteroidota</taxon>
        <taxon>Flavobacteriia</taxon>
        <taxon>Flavobacteriales</taxon>
        <taxon>Weeksellaceae</taxon>
        <taxon>Chryseobacterium group</taxon>
        <taxon>Halpernia</taxon>
    </lineage>
</organism>
<protein>
    <submittedName>
        <fullName evidence="9">Chloride channel protein, CIC family</fullName>
    </submittedName>
</protein>
<dbReference type="AlphaFoldDB" id="A0A1H5ZXN5"/>
<dbReference type="RefSeq" id="WP_103914104.1">
    <property type="nucleotide sequence ID" value="NZ_FNUS01000005.1"/>
</dbReference>
<dbReference type="PANTHER" id="PTHR45711:SF6">
    <property type="entry name" value="CHLORIDE CHANNEL PROTEIN"/>
    <property type="match status" value="1"/>
</dbReference>
<feature type="transmembrane region" description="Helical" evidence="8">
    <location>
        <begin position="345"/>
        <end position="364"/>
    </location>
</feature>
<evidence type="ECO:0000256" key="4">
    <source>
        <dbReference type="ARBA" id="ARBA00022989"/>
    </source>
</evidence>
<evidence type="ECO:0000256" key="8">
    <source>
        <dbReference type="SAM" id="Phobius"/>
    </source>
</evidence>
<keyword evidence="6 8" id="KW-0472">Membrane</keyword>
<dbReference type="Gene3D" id="1.10.3080.10">
    <property type="entry name" value="Clc chloride channel"/>
    <property type="match status" value="1"/>
</dbReference>
<evidence type="ECO:0000313" key="9">
    <source>
        <dbReference type="EMBL" id="SEG40545.1"/>
    </source>
</evidence>
<feature type="transmembrane region" description="Helical" evidence="8">
    <location>
        <begin position="279"/>
        <end position="297"/>
    </location>
</feature>
<feature type="transmembrane region" description="Helical" evidence="8">
    <location>
        <begin position="30"/>
        <end position="52"/>
    </location>
</feature>
<keyword evidence="2" id="KW-0813">Transport</keyword>
<feature type="transmembrane region" description="Helical" evidence="8">
    <location>
        <begin position="246"/>
        <end position="267"/>
    </location>
</feature>
<dbReference type="PRINTS" id="PR00762">
    <property type="entry name" value="CLCHANNEL"/>
</dbReference>
<proteinExistence type="predicted"/>
<evidence type="ECO:0000313" key="10">
    <source>
        <dbReference type="Proteomes" id="UP000236738"/>
    </source>
</evidence>
<feature type="transmembrane region" description="Helical" evidence="8">
    <location>
        <begin position="203"/>
        <end position="226"/>
    </location>
</feature>
<keyword evidence="4 8" id="KW-1133">Transmembrane helix</keyword>
<keyword evidence="10" id="KW-1185">Reference proteome</keyword>
<evidence type="ECO:0000256" key="6">
    <source>
        <dbReference type="ARBA" id="ARBA00023136"/>
    </source>
</evidence>
<dbReference type="InterPro" id="IPR014743">
    <property type="entry name" value="Cl-channel_core"/>
</dbReference>
<evidence type="ECO:0000256" key="5">
    <source>
        <dbReference type="ARBA" id="ARBA00023065"/>
    </source>
</evidence>
<reference evidence="10" key="1">
    <citation type="submission" date="2016-10" db="EMBL/GenBank/DDBJ databases">
        <authorList>
            <person name="Varghese N."/>
            <person name="Submissions S."/>
        </authorList>
    </citation>
    <scope>NUCLEOTIDE SEQUENCE [LARGE SCALE GENOMIC DNA]</scope>
    <source>
        <strain evidence="10">DSM 21580</strain>
    </source>
</reference>